<proteinExistence type="predicted"/>
<feature type="signal peptide" evidence="1">
    <location>
        <begin position="1"/>
        <end position="23"/>
    </location>
</feature>
<sequence length="177" mass="20655">MKKVAATFVLYFSWIIISSSTTAYDTYENARFNYQISYPLFLKPQGESQNGDGQGFIGKNATLSVYGSFFPNIESQKDEKNYKIQDEFNYEKIGIKQKGFTLDFWLLKKDFYVISAFNSTTIVYMKKIFAKPCGVHAYFWLYYPKEAEKQWIPIVTIISKSFQFSTHKCQGDYKIPN</sequence>
<dbReference type="Proteomes" id="UP000254794">
    <property type="component" value="Unassembled WGS sequence"/>
</dbReference>
<evidence type="ECO:0000313" key="3">
    <source>
        <dbReference type="Proteomes" id="UP000254794"/>
    </source>
</evidence>
<keyword evidence="3" id="KW-1185">Reference proteome</keyword>
<protein>
    <submittedName>
        <fullName evidence="2">Uncharacterized protein</fullName>
    </submittedName>
</protein>
<dbReference type="OrthoDB" id="1493140at2"/>
<dbReference type="AlphaFoldDB" id="A0A378JU72"/>
<keyword evidence="1" id="KW-0732">Signal</keyword>
<feature type="chain" id="PRO_5016888182" evidence="1">
    <location>
        <begin position="24"/>
        <end position="177"/>
    </location>
</feature>
<evidence type="ECO:0000313" key="2">
    <source>
        <dbReference type="EMBL" id="STX51752.1"/>
    </source>
</evidence>
<organism evidence="2 3">
    <name type="scientific">Legionella busanensis</name>
    <dbReference type="NCBI Taxonomy" id="190655"/>
    <lineage>
        <taxon>Bacteria</taxon>
        <taxon>Pseudomonadati</taxon>
        <taxon>Pseudomonadota</taxon>
        <taxon>Gammaproteobacteria</taxon>
        <taxon>Legionellales</taxon>
        <taxon>Legionellaceae</taxon>
        <taxon>Legionella</taxon>
    </lineage>
</organism>
<evidence type="ECO:0000256" key="1">
    <source>
        <dbReference type="SAM" id="SignalP"/>
    </source>
</evidence>
<dbReference type="EMBL" id="UGOD01000001">
    <property type="protein sequence ID" value="STX51752.1"/>
    <property type="molecule type" value="Genomic_DNA"/>
</dbReference>
<dbReference type="RefSeq" id="WP_115331368.1">
    <property type="nucleotide sequence ID" value="NZ_CAAAHP010000002.1"/>
</dbReference>
<name>A0A378JU72_9GAMM</name>
<accession>A0A378JU72</accession>
<reference evidence="2 3" key="1">
    <citation type="submission" date="2018-06" db="EMBL/GenBank/DDBJ databases">
        <authorList>
            <consortium name="Pathogen Informatics"/>
            <person name="Doyle S."/>
        </authorList>
    </citation>
    <scope>NUCLEOTIDE SEQUENCE [LARGE SCALE GENOMIC DNA]</scope>
    <source>
        <strain evidence="2 3">NCTC13316</strain>
    </source>
</reference>
<gene>
    <name evidence="2" type="ORF">NCTC13316_01850</name>
</gene>